<dbReference type="Pfam" id="PF02535">
    <property type="entry name" value="Zip"/>
    <property type="match status" value="1"/>
</dbReference>
<feature type="transmembrane region" description="Helical" evidence="7">
    <location>
        <begin position="36"/>
        <end position="55"/>
    </location>
</feature>
<gene>
    <name evidence="8" type="primary">Contig6616.g7074</name>
    <name evidence="8" type="ORF">STYLEM_642</name>
</gene>
<dbReference type="PANTHER" id="PTHR16133:SF0">
    <property type="entry name" value="ZINC_IRON REGULATED TRANSPORTER-RELATED PROTEIN 102B, ISOFORM E"/>
    <property type="match status" value="1"/>
</dbReference>
<feature type="transmembrane region" description="Helical" evidence="7">
    <location>
        <begin position="116"/>
        <end position="138"/>
    </location>
</feature>
<feature type="transmembrane region" description="Helical" evidence="7">
    <location>
        <begin position="394"/>
        <end position="413"/>
    </location>
</feature>
<name>A0A077ZQF5_STYLE</name>
<dbReference type="GO" id="GO:0000139">
    <property type="term" value="C:Golgi membrane"/>
    <property type="evidence" value="ECO:0007669"/>
    <property type="project" value="UniProtKB-SubCell"/>
</dbReference>
<proteinExistence type="predicted"/>
<protein>
    <submittedName>
        <fullName evidence="8">Zinc transporter zip9-like</fullName>
    </submittedName>
</protein>
<evidence type="ECO:0000256" key="6">
    <source>
        <dbReference type="ARBA" id="ARBA00023136"/>
    </source>
</evidence>
<evidence type="ECO:0000256" key="1">
    <source>
        <dbReference type="ARBA" id="ARBA00004127"/>
    </source>
</evidence>
<keyword evidence="5" id="KW-0333">Golgi apparatus</keyword>
<accession>A0A077ZQF5</accession>
<organism evidence="8 9">
    <name type="scientific">Stylonychia lemnae</name>
    <name type="common">Ciliate</name>
    <dbReference type="NCBI Taxonomy" id="5949"/>
    <lineage>
        <taxon>Eukaryota</taxon>
        <taxon>Sar</taxon>
        <taxon>Alveolata</taxon>
        <taxon>Ciliophora</taxon>
        <taxon>Intramacronucleata</taxon>
        <taxon>Spirotrichea</taxon>
        <taxon>Stichotrichia</taxon>
        <taxon>Sporadotrichida</taxon>
        <taxon>Oxytrichidae</taxon>
        <taxon>Stylonychinae</taxon>
        <taxon>Stylonychia</taxon>
    </lineage>
</organism>
<dbReference type="InParanoid" id="A0A077ZQF5"/>
<dbReference type="EMBL" id="CCKQ01000612">
    <property type="protein sequence ID" value="CDW71694.1"/>
    <property type="molecule type" value="Genomic_DNA"/>
</dbReference>
<feature type="transmembrane region" description="Helical" evidence="7">
    <location>
        <begin position="6"/>
        <end position="24"/>
    </location>
</feature>
<dbReference type="GO" id="GO:0006829">
    <property type="term" value="P:zinc ion transport"/>
    <property type="evidence" value="ECO:0007669"/>
    <property type="project" value="InterPro"/>
</dbReference>
<feature type="transmembrane region" description="Helical" evidence="7">
    <location>
        <begin position="306"/>
        <end position="328"/>
    </location>
</feature>
<dbReference type="InterPro" id="IPR045891">
    <property type="entry name" value="ZIP9"/>
</dbReference>
<dbReference type="GO" id="GO:0046873">
    <property type="term" value="F:metal ion transmembrane transporter activity"/>
    <property type="evidence" value="ECO:0007669"/>
    <property type="project" value="InterPro"/>
</dbReference>
<evidence type="ECO:0000313" key="8">
    <source>
        <dbReference type="EMBL" id="CDW71694.1"/>
    </source>
</evidence>
<dbReference type="InterPro" id="IPR003689">
    <property type="entry name" value="ZIP"/>
</dbReference>
<dbReference type="AlphaFoldDB" id="A0A077ZQF5"/>
<evidence type="ECO:0000256" key="7">
    <source>
        <dbReference type="SAM" id="Phobius"/>
    </source>
</evidence>
<keyword evidence="6 7" id="KW-0472">Membrane</keyword>
<keyword evidence="9" id="KW-1185">Reference proteome</keyword>
<dbReference type="Proteomes" id="UP000039865">
    <property type="component" value="Unassembled WGS sequence"/>
</dbReference>
<evidence type="ECO:0000256" key="3">
    <source>
        <dbReference type="ARBA" id="ARBA00022692"/>
    </source>
</evidence>
<evidence type="ECO:0000313" key="9">
    <source>
        <dbReference type="Proteomes" id="UP000039865"/>
    </source>
</evidence>
<dbReference type="OrthoDB" id="19859at2759"/>
<comment type="subcellular location">
    <subcellularLocation>
        <location evidence="1">Endomembrane system</location>
        <topology evidence="1">Multi-pass membrane protein</topology>
    </subcellularLocation>
    <subcellularLocation>
        <location evidence="2">Golgi apparatus membrane</location>
    </subcellularLocation>
</comment>
<reference evidence="8 9" key="1">
    <citation type="submission" date="2014-06" db="EMBL/GenBank/DDBJ databases">
        <authorList>
            <person name="Swart Estienne"/>
        </authorList>
    </citation>
    <scope>NUCLEOTIDE SEQUENCE [LARGE SCALE GENOMIC DNA]</scope>
    <source>
        <strain evidence="8 9">130c</strain>
    </source>
</reference>
<keyword evidence="4 7" id="KW-1133">Transmembrane helix</keyword>
<evidence type="ECO:0000256" key="4">
    <source>
        <dbReference type="ARBA" id="ARBA00022989"/>
    </source>
</evidence>
<evidence type="ECO:0000256" key="5">
    <source>
        <dbReference type="ARBA" id="ARBA00023034"/>
    </source>
</evidence>
<sequence>MDHSIIVVLMNLGMFVITFLMGFLPSKLNTSQRIMNLIAIFGAGLLVGASIIVIVPEGMLVLIQSMQTTSIIQETNPVQNQIQAFQESQDGKIKNFANLHQSTERTGAIDPQVTKYIGLSLIIGFTIMLILDQSFLMIKERQMQKGHKGKNGHEKHEEGRVVTFVFKSDEELRKQEMIEPLLNTDEPCSIEKKRERKHSKCHEKVKLDEHKLEEVSKHLHLHQKGELTQAHEHYHGGKENIIVSTIGLVIHSLADGVALVSTKSAQSSGLGVLIFLAILLHKAPAAIGFGTFLYHEGLRGLQLSKYLFAFTSTCPLAAIISFFSLMIWEEGAEDPSQLMFWVGILLLLSAGSFIYVATIHILPEVYCNTDIHRPHTHSHLPEDHIHDEEHFSKLTELITIIIGLYVPYGLMLFHSH</sequence>
<feature type="transmembrane region" description="Helical" evidence="7">
    <location>
        <begin position="340"/>
        <end position="362"/>
    </location>
</feature>
<keyword evidence="3 7" id="KW-0812">Transmembrane</keyword>
<feature type="transmembrane region" description="Helical" evidence="7">
    <location>
        <begin position="272"/>
        <end position="294"/>
    </location>
</feature>
<evidence type="ECO:0000256" key="2">
    <source>
        <dbReference type="ARBA" id="ARBA00004394"/>
    </source>
</evidence>
<dbReference type="PANTHER" id="PTHR16133">
    <property type="entry name" value="SOLUTE CARRIER FAMILY 39 ZINC TRANSPORTER , MEMBER 9-RELATED"/>
    <property type="match status" value="1"/>
</dbReference>